<accession>A0A2H0V3X0</accession>
<proteinExistence type="predicted"/>
<feature type="transmembrane region" description="Helical" evidence="3">
    <location>
        <begin position="475"/>
        <end position="495"/>
    </location>
</feature>
<evidence type="ECO:0000313" key="4">
    <source>
        <dbReference type="EMBL" id="PIR93772.1"/>
    </source>
</evidence>
<dbReference type="EMBL" id="PFAP01000036">
    <property type="protein sequence ID" value="PIR93772.1"/>
    <property type="molecule type" value="Genomic_DNA"/>
</dbReference>
<feature type="coiled-coil region" evidence="1">
    <location>
        <begin position="354"/>
        <end position="459"/>
    </location>
</feature>
<dbReference type="Proteomes" id="UP000229901">
    <property type="component" value="Unassembled WGS sequence"/>
</dbReference>
<gene>
    <name evidence="4" type="ORF">COT97_04775</name>
</gene>
<keyword evidence="3" id="KW-1133">Transmembrane helix</keyword>
<feature type="region of interest" description="Disordered" evidence="2">
    <location>
        <begin position="221"/>
        <end position="258"/>
    </location>
</feature>
<organism evidence="4 5">
    <name type="scientific">Candidatus Falkowbacteria bacterium CG10_big_fil_rev_8_21_14_0_10_39_11</name>
    <dbReference type="NCBI Taxonomy" id="1974565"/>
    <lineage>
        <taxon>Bacteria</taxon>
        <taxon>Candidatus Falkowiibacteriota</taxon>
    </lineage>
</organism>
<reference evidence="5" key="1">
    <citation type="submission" date="2017-09" db="EMBL/GenBank/DDBJ databases">
        <title>Depth-based differentiation of microbial function through sediment-hosted aquifers and enrichment of novel symbionts in the deep terrestrial subsurface.</title>
        <authorList>
            <person name="Probst A.J."/>
            <person name="Ladd B."/>
            <person name="Jarett J.K."/>
            <person name="Geller-Mcgrath D.E."/>
            <person name="Sieber C.M.K."/>
            <person name="Emerson J.B."/>
            <person name="Anantharaman K."/>
            <person name="Thomas B.C."/>
            <person name="Malmstrom R."/>
            <person name="Stieglmeier M."/>
            <person name="Klingl A."/>
            <person name="Woyke T."/>
            <person name="Ryan C.M."/>
            <person name="Banfield J.F."/>
        </authorList>
    </citation>
    <scope>NUCLEOTIDE SEQUENCE [LARGE SCALE GENOMIC DNA]</scope>
</reference>
<evidence type="ECO:0000256" key="1">
    <source>
        <dbReference type="SAM" id="Coils"/>
    </source>
</evidence>
<evidence type="ECO:0000256" key="2">
    <source>
        <dbReference type="SAM" id="MobiDB-lite"/>
    </source>
</evidence>
<keyword evidence="3" id="KW-0812">Transmembrane</keyword>
<feature type="compositionally biased region" description="Acidic residues" evidence="2">
    <location>
        <begin position="221"/>
        <end position="238"/>
    </location>
</feature>
<keyword evidence="3" id="KW-0472">Membrane</keyword>
<comment type="caution">
    <text evidence="4">The sequence shown here is derived from an EMBL/GenBank/DDBJ whole genome shotgun (WGS) entry which is preliminary data.</text>
</comment>
<evidence type="ECO:0000313" key="5">
    <source>
        <dbReference type="Proteomes" id="UP000229901"/>
    </source>
</evidence>
<sequence length="496" mass="54137">MSKRFSTLEVLHQVRNIYKSFAEMFESDDPEHSNSVVGQVRNMVDLVQNVESYLDEDEHLLGLIRVVESWTLEDRQSVVQDLQTILTDSDFSQLRVFVDELEALIDDVEALIDMAEKAVDADLVADIEAALVQDQVTAGDDSNRRVNLAVLLGNRSENTVQVPAVVPHDEDVQESGTIQIPVLTLAIGQSNEELTEEAIAADGENQESDTVETPVVVSMDDDSFEDVSDMQPDDGAETGEDRSATIADGELDRDVPSNGVDPSIVLSVLVGGEGDVIDLVEEDLEEPLPAVEENLNDPIDVIPEDVVLNGVAGQTSYAAAQVAQIARVANAELDEMRQIVAERLGTADQDLLRMQELIEQASGLLNDVRAHEVNAEQRKDQIIDLRNELAVFLEQSKLELVGVQEESDKLKKILEQAEALKQDLDGKAEELRLDLARKADAVDAALVRARESADRAKAEEVRAMNAANATDIPRGLLWTSGAVGVIITVVLILAVL</sequence>
<dbReference type="AlphaFoldDB" id="A0A2H0V3X0"/>
<evidence type="ECO:0000256" key="3">
    <source>
        <dbReference type="SAM" id="Phobius"/>
    </source>
</evidence>
<protein>
    <submittedName>
        <fullName evidence="4">Uncharacterized protein</fullName>
    </submittedName>
</protein>
<keyword evidence="1" id="KW-0175">Coiled coil</keyword>
<name>A0A2H0V3X0_9BACT</name>